<dbReference type="AlphaFoldDB" id="A0A0E9UNT7"/>
<name>A0A0E9UNT7_ANGAN</name>
<reference evidence="1" key="1">
    <citation type="submission" date="2014-11" db="EMBL/GenBank/DDBJ databases">
        <authorList>
            <person name="Amaro Gonzalez C."/>
        </authorList>
    </citation>
    <scope>NUCLEOTIDE SEQUENCE</scope>
</reference>
<dbReference type="EMBL" id="GBXM01041949">
    <property type="protein sequence ID" value="JAH66628.1"/>
    <property type="molecule type" value="Transcribed_RNA"/>
</dbReference>
<sequence>MIAELMIFLCSFSSCPLAFSTCSNCFSFLVSTSSCCSTSAFLVLSVFMF</sequence>
<accession>A0A0E9UNT7</accession>
<reference evidence="1" key="2">
    <citation type="journal article" date="2015" name="Fish Shellfish Immunol.">
        <title>Early steps in the European eel (Anguilla anguilla)-Vibrio vulnificus interaction in the gills: Role of the RtxA13 toxin.</title>
        <authorList>
            <person name="Callol A."/>
            <person name="Pajuelo D."/>
            <person name="Ebbesson L."/>
            <person name="Teles M."/>
            <person name="MacKenzie S."/>
            <person name="Amaro C."/>
        </authorList>
    </citation>
    <scope>NUCLEOTIDE SEQUENCE</scope>
</reference>
<organism evidence="1">
    <name type="scientific">Anguilla anguilla</name>
    <name type="common">European freshwater eel</name>
    <name type="synonym">Muraena anguilla</name>
    <dbReference type="NCBI Taxonomy" id="7936"/>
    <lineage>
        <taxon>Eukaryota</taxon>
        <taxon>Metazoa</taxon>
        <taxon>Chordata</taxon>
        <taxon>Craniata</taxon>
        <taxon>Vertebrata</taxon>
        <taxon>Euteleostomi</taxon>
        <taxon>Actinopterygii</taxon>
        <taxon>Neopterygii</taxon>
        <taxon>Teleostei</taxon>
        <taxon>Anguilliformes</taxon>
        <taxon>Anguillidae</taxon>
        <taxon>Anguilla</taxon>
    </lineage>
</organism>
<evidence type="ECO:0000313" key="1">
    <source>
        <dbReference type="EMBL" id="JAH66628.1"/>
    </source>
</evidence>
<protein>
    <submittedName>
        <fullName evidence="1">Uncharacterized protein</fullName>
    </submittedName>
</protein>
<proteinExistence type="predicted"/>